<dbReference type="OrthoDB" id="4415647at2"/>
<keyword evidence="2" id="KW-0808">Transferase</keyword>
<dbReference type="GO" id="GO:0016740">
    <property type="term" value="F:transferase activity"/>
    <property type="evidence" value="ECO:0007669"/>
    <property type="project" value="UniProtKB-KW"/>
</dbReference>
<feature type="domain" description="DUF294" evidence="1">
    <location>
        <begin position="173"/>
        <end position="268"/>
    </location>
</feature>
<dbReference type="InterPro" id="IPR018821">
    <property type="entry name" value="DUF294_put_nucleoTrafse_sb-bd"/>
</dbReference>
<evidence type="ECO:0000313" key="2">
    <source>
        <dbReference type="EMBL" id="AKK08196.1"/>
    </source>
</evidence>
<keyword evidence="3" id="KW-1185">Reference proteome</keyword>
<evidence type="ECO:0000313" key="3">
    <source>
        <dbReference type="Proteomes" id="UP000035540"/>
    </source>
</evidence>
<dbReference type="Pfam" id="PF10335">
    <property type="entry name" value="DUF294_C"/>
    <property type="match status" value="1"/>
</dbReference>
<dbReference type="STRING" id="136857.CTEST_03735"/>
<dbReference type="AlphaFoldDB" id="A0A0G3H481"/>
<organism evidence="2 3">
    <name type="scientific">Corynebacterium testudinoris</name>
    <dbReference type="NCBI Taxonomy" id="136857"/>
    <lineage>
        <taxon>Bacteria</taxon>
        <taxon>Bacillati</taxon>
        <taxon>Actinomycetota</taxon>
        <taxon>Actinomycetes</taxon>
        <taxon>Mycobacteriales</taxon>
        <taxon>Corynebacteriaceae</taxon>
        <taxon>Corynebacterium</taxon>
    </lineage>
</organism>
<proteinExistence type="predicted"/>
<dbReference type="EMBL" id="CP011545">
    <property type="protein sequence ID" value="AKK08196.1"/>
    <property type="molecule type" value="Genomic_DNA"/>
</dbReference>
<protein>
    <submittedName>
        <fullName evidence="2">Putative nucleotidyltransferase substrate binding domain</fullName>
    </submittedName>
</protein>
<sequence length="297" mass="31287">MLHPSLTDLTEQALTSRSPAMVRGVLAESKDLLRNALSHQEPVGDLTAWYSRTILAALSSPAVASLLSGVTVRPIGALGRHEALPTDPVGWILIGTSPAANSALTELFLEAGLPVFGTHDPATETQWSERAASATDAATAGMLIDAHLLTTSRPLPALLERAIAHRPPAVRLTEGRPDYDTDVNIHATLMDPAVDVARWAGLLASSTGTTTRARLSDALAAGILTADEADSLTQAWNTGAALEMNRWYDNLPGDTTLIANLSAVDRSAYGAAARLVASALRSLAARHNISLDEGREQ</sequence>
<dbReference type="KEGG" id="cted:CTEST_03735"/>
<gene>
    <name evidence="2" type="ORF">CTEST_03735</name>
</gene>
<evidence type="ECO:0000259" key="1">
    <source>
        <dbReference type="Pfam" id="PF10335"/>
    </source>
</evidence>
<reference evidence="2 3" key="1">
    <citation type="journal article" date="2015" name="Genome Announc.">
        <title>Complete Genome Sequence of the Type Strain Corynebacterium testudinoris DSM 44614, Recovered from Necrotic Lesions in the Mouth of a Tortoise.</title>
        <authorList>
            <person name="Ruckert C."/>
            <person name="Kriete M."/>
            <person name="Jaenicke S."/>
            <person name="Winkler A."/>
            <person name="Tauch A."/>
        </authorList>
    </citation>
    <scope>NUCLEOTIDE SEQUENCE [LARGE SCALE GENOMIC DNA]</scope>
    <source>
        <strain evidence="2 3">DSM 44614</strain>
    </source>
</reference>
<name>A0A0G3H481_9CORY</name>
<dbReference type="Proteomes" id="UP000035540">
    <property type="component" value="Chromosome"/>
</dbReference>
<dbReference type="RefSeq" id="WP_052844289.1">
    <property type="nucleotide sequence ID" value="NZ_CP011545.1"/>
</dbReference>
<reference evidence="3" key="2">
    <citation type="submission" date="2015-05" db="EMBL/GenBank/DDBJ databases">
        <title>Complete genome sequence of Corynebacterium testudinoris DSM 44614, recovered from necrotic lesions in the mouth of a tortoise.</title>
        <authorList>
            <person name="Ruckert C."/>
            <person name="Albersmeier A."/>
            <person name="Winkler A."/>
            <person name="Tauch A."/>
        </authorList>
    </citation>
    <scope>NUCLEOTIDE SEQUENCE [LARGE SCALE GENOMIC DNA]</scope>
    <source>
        <strain evidence="3">DSM 44614</strain>
    </source>
</reference>
<accession>A0A0G3H481</accession>
<dbReference type="PATRIC" id="fig|136857.5.peg.737"/>